<dbReference type="EMBL" id="FOQH01000004">
    <property type="protein sequence ID" value="SFI11445.1"/>
    <property type="molecule type" value="Genomic_DNA"/>
</dbReference>
<dbReference type="STRING" id="1114924.SAMN05216258_104330"/>
<dbReference type="PANTHER" id="PTHR35893">
    <property type="entry name" value="INNER MEMBRANE PROTEIN-RELATED"/>
    <property type="match status" value="1"/>
</dbReference>
<dbReference type="RefSeq" id="WP_092859617.1">
    <property type="nucleotide sequence ID" value="NZ_FOQH01000004.1"/>
</dbReference>
<evidence type="ECO:0000259" key="2">
    <source>
        <dbReference type="Pfam" id="PF19029"/>
    </source>
</evidence>
<gene>
    <name evidence="3" type="ORF">SAMN05216258_104330</name>
</gene>
<keyword evidence="4" id="KW-1185">Reference proteome</keyword>
<protein>
    <submittedName>
        <fullName evidence="3">Membrane-anchored ribosome-binding protein, inhibits growth in stationary phase, ElaB/YqjD/DUF883 family</fullName>
    </submittedName>
</protein>
<keyword evidence="1" id="KW-0472">Membrane</keyword>
<evidence type="ECO:0000256" key="1">
    <source>
        <dbReference type="SAM" id="Phobius"/>
    </source>
</evidence>
<dbReference type="OrthoDB" id="8373403at2"/>
<feature type="transmembrane region" description="Helical" evidence="1">
    <location>
        <begin position="84"/>
        <end position="102"/>
    </location>
</feature>
<dbReference type="Pfam" id="PF19029">
    <property type="entry name" value="DUF883_C"/>
    <property type="match status" value="1"/>
</dbReference>
<dbReference type="InterPro" id="IPR010279">
    <property type="entry name" value="YqjD/ElaB"/>
</dbReference>
<dbReference type="InterPro" id="IPR043605">
    <property type="entry name" value="DUF883_C"/>
</dbReference>
<dbReference type="GO" id="GO:0043022">
    <property type="term" value="F:ribosome binding"/>
    <property type="evidence" value="ECO:0007669"/>
    <property type="project" value="InterPro"/>
</dbReference>
<organism evidence="3 4">
    <name type="scientific">Albimonas pacifica</name>
    <dbReference type="NCBI Taxonomy" id="1114924"/>
    <lineage>
        <taxon>Bacteria</taxon>
        <taxon>Pseudomonadati</taxon>
        <taxon>Pseudomonadota</taxon>
        <taxon>Alphaproteobacteria</taxon>
        <taxon>Rhodobacterales</taxon>
        <taxon>Paracoccaceae</taxon>
        <taxon>Albimonas</taxon>
    </lineage>
</organism>
<keyword evidence="1" id="KW-1133">Transmembrane helix</keyword>
<dbReference type="PANTHER" id="PTHR35893:SF3">
    <property type="entry name" value="INNER MEMBRANE PROTEIN"/>
    <property type="match status" value="1"/>
</dbReference>
<sequence length="104" mass="11332">MATAPTDDKYAELSKQIDALRADLSRITETMGDVARMEVEDAKGRVNGAAREAQARGRRAARRARAEAERDIEVAQDYVRERPLTAVAGAAALGLVFGFLTARR</sequence>
<evidence type="ECO:0000313" key="4">
    <source>
        <dbReference type="Proteomes" id="UP000199377"/>
    </source>
</evidence>
<reference evidence="3 4" key="1">
    <citation type="submission" date="2016-10" db="EMBL/GenBank/DDBJ databases">
        <authorList>
            <person name="de Groot N.N."/>
        </authorList>
    </citation>
    <scope>NUCLEOTIDE SEQUENCE [LARGE SCALE GENOMIC DNA]</scope>
    <source>
        <strain evidence="3 4">CGMCC 1.11030</strain>
    </source>
</reference>
<evidence type="ECO:0000313" key="3">
    <source>
        <dbReference type="EMBL" id="SFI11445.1"/>
    </source>
</evidence>
<keyword evidence="1" id="KW-0812">Transmembrane</keyword>
<dbReference type="Proteomes" id="UP000199377">
    <property type="component" value="Unassembled WGS sequence"/>
</dbReference>
<proteinExistence type="predicted"/>
<accession>A0A1I3FJP3</accession>
<name>A0A1I3FJP3_9RHOB</name>
<dbReference type="AlphaFoldDB" id="A0A1I3FJP3"/>
<feature type="domain" description="DUF883" evidence="2">
    <location>
        <begin position="75"/>
        <end position="104"/>
    </location>
</feature>